<feature type="compositionally biased region" description="Low complexity" evidence="18">
    <location>
        <begin position="1"/>
        <end position="12"/>
    </location>
</feature>
<sequence>MSSDDSAAAPAPETDRPLTQDGPAVRLWMIDASAYIFRAYHALPPLTRKSDGLPVGAVQGYCNMLWKLLRDMKGQDGPTHLAAIFDHSEKTFRNELYSDYKAHRPPPPEDLVPQFSLVREATAAFGVHCVELPGYEADDLIATYACKARDAGGKAVIVSSDKDLMQLIGSGVVMYDPMKDAVLEHEAVLAKFGVGPDKVVDVQALIGDSTDNVPGAPGIGMKTASQLILEYGDLDTLLARAGEIKQPKRRETLIEYADQIRLSRELVRLTCDAPAPWPIDDFEVRDPDPERLSAFLELMEFRSLARRVGDGKAPQRDGPALAPKPITAPVSTPRFAPQEKAAESQAFDTEAYECIQTIDALDRWIAEARQAGVIGFDTETDSLSSSHAELCGLSLAVGPNRACYVPLSHEHPQAADGGLDFAGDAQGRPDQIDAGFALARLKDLLEDPAVLKVGQNIKYDIAVMARHGVRVSPIEDTMLISYVLEGGLHGHGMDDLARRWLGHEPISFKSVTGSGKAQKSFRHVELKPATCYAAEDADVTLRLWRLLKPRLAAEGLTTVYETLERGMPPVLADMEIAGIRIDPERLRRLSNEFGKRMAELEEKAHLLAGRPFNLGSPKQIGDILFGELSLPGGKKTATGAWGTDASVLEELAAAHELPRTLLDWRQLSKLKGTYTDALIQAMDPGTNRVHTSYQLAAASTGRLASSDPNLQNIPIRNELGRQIRQAFVAAPGHVLISADYSQIELRLLAHIGDIQELKRAFKAGLDIHAATASEMFGVPVEGMPAETRRRAKAINFGIVYGISAFGLANQLGIDQGEAAAYIKTYFERFPGIRDYMDATKVLVREQAYVSTLFGRRIHIPAIRSKSNAERAFGERAAINAPIQGAAADIIRRAMMRMPGALREAGLHTRMLLQVHDELVFEAPEAEAEAAIPLIRRVMETAAEPAVALSVPLVVDARAAANWDEAH</sequence>
<dbReference type="Pfam" id="PF02739">
    <property type="entry name" value="5_3_exonuc_N"/>
    <property type="match status" value="1"/>
</dbReference>
<evidence type="ECO:0000256" key="7">
    <source>
        <dbReference type="ARBA" id="ARBA00022705"/>
    </source>
</evidence>
<feature type="region of interest" description="Disordered" evidence="18">
    <location>
        <begin position="1"/>
        <end position="20"/>
    </location>
</feature>
<evidence type="ECO:0000259" key="20">
    <source>
        <dbReference type="SMART" id="SM00475"/>
    </source>
</evidence>
<feature type="domain" description="3'-5' exonuclease" evidence="19">
    <location>
        <begin position="352"/>
        <end position="552"/>
    </location>
</feature>
<dbReference type="SMART" id="SM00279">
    <property type="entry name" value="HhH2"/>
    <property type="match status" value="1"/>
</dbReference>
<dbReference type="EMBL" id="JAUKTR010000001">
    <property type="protein sequence ID" value="MDO1557936.1"/>
    <property type="molecule type" value="Genomic_DNA"/>
</dbReference>
<dbReference type="Proteomes" id="UP001169063">
    <property type="component" value="Unassembled WGS sequence"/>
</dbReference>
<dbReference type="Pfam" id="PF00476">
    <property type="entry name" value="DNA_pol_A"/>
    <property type="match status" value="1"/>
</dbReference>
<dbReference type="InterPro" id="IPR002298">
    <property type="entry name" value="DNA_polymerase_A"/>
</dbReference>
<dbReference type="SUPFAM" id="SSF56672">
    <property type="entry name" value="DNA/RNA polymerases"/>
    <property type="match status" value="1"/>
</dbReference>
<dbReference type="InterPro" id="IPR020046">
    <property type="entry name" value="5-3_exonucl_a-hlix_arch_N"/>
</dbReference>
<evidence type="ECO:0000256" key="9">
    <source>
        <dbReference type="ARBA" id="ARBA00022763"/>
    </source>
</evidence>
<dbReference type="Gene3D" id="3.30.70.370">
    <property type="match status" value="1"/>
</dbReference>
<dbReference type="NCBIfam" id="TIGR00593">
    <property type="entry name" value="pola"/>
    <property type="match status" value="1"/>
</dbReference>
<dbReference type="Gene3D" id="3.30.420.10">
    <property type="entry name" value="Ribonuclease H-like superfamily/Ribonuclease H"/>
    <property type="match status" value="1"/>
</dbReference>
<evidence type="ECO:0000256" key="1">
    <source>
        <dbReference type="ARBA" id="ARBA00007705"/>
    </source>
</evidence>
<comment type="caution">
    <text evidence="22">The sequence shown here is derived from an EMBL/GenBank/DDBJ whole genome shotgun (WGS) entry which is preliminary data.</text>
</comment>
<evidence type="ECO:0000256" key="5">
    <source>
        <dbReference type="ARBA" id="ARBA00022679"/>
    </source>
</evidence>
<dbReference type="SUPFAM" id="SSF53098">
    <property type="entry name" value="Ribonuclease H-like"/>
    <property type="match status" value="1"/>
</dbReference>
<dbReference type="EC" id="2.7.7.7" evidence="3 16"/>
<dbReference type="Gene3D" id="1.10.150.20">
    <property type="entry name" value="5' to 3' exonuclease, C-terminal subdomain"/>
    <property type="match status" value="2"/>
</dbReference>
<dbReference type="PRINTS" id="PR00868">
    <property type="entry name" value="DNAPOLI"/>
</dbReference>
<dbReference type="Gene3D" id="3.40.50.1010">
    <property type="entry name" value="5'-nuclease"/>
    <property type="match status" value="1"/>
</dbReference>
<evidence type="ECO:0000256" key="17">
    <source>
        <dbReference type="RuleBase" id="RU004460"/>
    </source>
</evidence>
<keyword evidence="23" id="KW-1185">Reference proteome</keyword>
<keyword evidence="13 17" id="KW-0238">DNA-binding</keyword>
<evidence type="ECO:0000256" key="11">
    <source>
        <dbReference type="ARBA" id="ARBA00022839"/>
    </source>
</evidence>
<evidence type="ECO:0000259" key="19">
    <source>
        <dbReference type="SMART" id="SM00474"/>
    </source>
</evidence>
<evidence type="ECO:0000256" key="10">
    <source>
        <dbReference type="ARBA" id="ARBA00022801"/>
    </source>
</evidence>
<comment type="similarity">
    <text evidence="1 17">Belongs to the DNA polymerase type-A family.</text>
</comment>
<evidence type="ECO:0000313" key="22">
    <source>
        <dbReference type="EMBL" id="MDO1557936.1"/>
    </source>
</evidence>
<dbReference type="InterPro" id="IPR002562">
    <property type="entry name" value="3'-5'_exonuclease_dom"/>
</dbReference>
<evidence type="ECO:0000256" key="2">
    <source>
        <dbReference type="ARBA" id="ARBA00011541"/>
    </source>
</evidence>
<dbReference type="InterPro" id="IPR036279">
    <property type="entry name" value="5-3_exonuclease_C_sf"/>
</dbReference>
<dbReference type="Pfam" id="PF01367">
    <property type="entry name" value="5_3_exonuc"/>
    <property type="match status" value="1"/>
</dbReference>
<evidence type="ECO:0000256" key="15">
    <source>
        <dbReference type="ARBA" id="ARBA00049244"/>
    </source>
</evidence>
<accession>A0ABT8SH93</accession>
<dbReference type="InterPro" id="IPR012337">
    <property type="entry name" value="RNaseH-like_sf"/>
</dbReference>
<keyword evidence="8" id="KW-0540">Nuclease</keyword>
<dbReference type="CDD" id="cd09898">
    <property type="entry name" value="H3TH_53EXO"/>
    <property type="match status" value="1"/>
</dbReference>
<dbReference type="SMART" id="SM00475">
    <property type="entry name" value="53EXOc"/>
    <property type="match status" value="1"/>
</dbReference>
<dbReference type="InterPro" id="IPR043502">
    <property type="entry name" value="DNA/RNA_pol_sf"/>
</dbReference>
<name>A0ABT8SH93_9CAUL</name>
<evidence type="ECO:0000256" key="18">
    <source>
        <dbReference type="SAM" id="MobiDB-lite"/>
    </source>
</evidence>
<dbReference type="PROSITE" id="PS00447">
    <property type="entry name" value="DNA_POLYMERASE_A"/>
    <property type="match status" value="1"/>
</dbReference>
<keyword evidence="14 17" id="KW-0234">DNA repair</keyword>
<comment type="function">
    <text evidence="17">In addition to polymerase activity, this DNA polymerase exhibits 3'-5' and 5'-3' exonuclease activity.</text>
</comment>
<dbReference type="GO" id="GO:0003887">
    <property type="term" value="F:DNA-directed DNA polymerase activity"/>
    <property type="evidence" value="ECO:0007669"/>
    <property type="project" value="UniProtKB-EC"/>
</dbReference>
<dbReference type="SMART" id="SM00474">
    <property type="entry name" value="35EXOc"/>
    <property type="match status" value="1"/>
</dbReference>
<dbReference type="InterPro" id="IPR020045">
    <property type="entry name" value="DNA_polI_H3TH"/>
</dbReference>
<dbReference type="CDD" id="cd06139">
    <property type="entry name" value="DNA_polA_I_Ecoli_like_exo"/>
    <property type="match status" value="1"/>
</dbReference>
<dbReference type="SUPFAM" id="SSF88723">
    <property type="entry name" value="PIN domain-like"/>
    <property type="match status" value="1"/>
</dbReference>
<evidence type="ECO:0000256" key="16">
    <source>
        <dbReference type="NCBIfam" id="TIGR00593"/>
    </source>
</evidence>
<feature type="domain" description="DNA-directed DNA polymerase family A palm" evidence="21">
    <location>
        <begin position="720"/>
        <end position="926"/>
    </location>
</feature>
<keyword evidence="6 17" id="KW-0548">Nucleotidyltransferase</keyword>
<evidence type="ECO:0000313" key="23">
    <source>
        <dbReference type="Proteomes" id="UP001169063"/>
    </source>
</evidence>
<dbReference type="InterPro" id="IPR008918">
    <property type="entry name" value="HhH2"/>
</dbReference>
<reference evidence="22" key="1">
    <citation type="submission" date="2023-07" db="EMBL/GenBank/DDBJ databases">
        <title>Brevundimonas soil sp. nov., isolated from the soil of chemical plant.</title>
        <authorList>
            <person name="Wu N."/>
        </authorList>
    </citation>
    <scope>NUCLEOTIDE SEQUENCE</scope>
    <source>
        <strain evidence="22">XZ-24</strain>
    </source>
</reference>
<dbReference type="CDD" id="cd09859">
    <property type="entry name" value="PIN_53EXO"/>
    <property type="match status" value="1"/>
</dbReference>
<evidence type="ECO:0000256" key="14">
    <source>
        <dbReference type="ARBA" id="ARBA00023204"/>
    </source>
</evidence>
<dbReference type="InterPro" id="IPR029060">
    <property type="entry name" value="PIN-like_dom_sf"/>
</dbReference>
<feature type="domain" description="5'-3' exonuclease" evidence="20">
    <location>
        <begin position="25"/>
        <end position="285"/>
    </location>
</feature>
<evidence type="ECO:0000259" key="21">
    <source>
        <dbReference type="SMART" id="SM00482"/>
    </source>
</evidence>
<dbReference type="InterPro" id="IPR001098">
    <property type="entry name" value="DNA-dir_DNA_pol_A_palm_dom"/>
</dbReference>
<keyword evidence="9 17" id="KW-0227">DNA damage</keyword>
<evidence type="ECO:0000256" key="12">
    <source>
        <dbReference type="ARBA" id="ARBA00022932"/>
    </source>
</evidence>
<dbReference type="Gene3D" id="1.20.1060.10">
    <property type="entry name" value="Taq DNA Polymerase, Chain T, domain 4"/>
    <property type="match status" value="1"/>
</dbReference>
<comment type="catalytic activity">
    <reaction evidence="15 17">
        <text>DNA(n) + a 2'-deoxyribonucleoside 5'-triphosphate = DNA(n+1) + diphosphate</text>
        <dbReference type="Rhea" id="RHEA:22508"/>
        <dbReference type="Rhea" id="RHEA-COMP:17339"/>
        <dbReference type="Rhea" id="RHEA-COMP:17340"/>
        <dbReference type="ChEBI" id="CHEBI:33019"/>
        <dbReference type="ChEBI" id="CHEBI:61560"/>
        <dbReference type="ChEBI" id="CHEBI:173112"/>
        <dbReference type="EC" id="2.7.7.7"/>
    </reaction>
</comment>
<keyword evidence="12 17" id="KW-0239">DNA-directed DNA polymerase</keyword>
<dbReference type="SUPFAM" id="SSF47807">
    <property type="entry name" value="5' to 3' exonuclease, C-terminal subdomain"/>
    <property type="match status" value="1"/>
</dbReference>
<dbReference type="PANTHER" id="PTHR10133:SF27">
    <property type="entry name" value="DNA POLYMERASE NU"/>
    <property type="match status" value="1"/>
</dbReference>
<evidence type="ECO:0000256" key="3">
    <source>
        <dbReference type="ARBA" id="ARBA00012417"/>
    </source>
</evidence>
<dbReference type="InterPro" id="IPR018320">
    <property type="entry name" value="DNA_polymerase_1"/>
</dbReference>
<evidence type="ECO:0000256" key="6">
    <source>
        <dbReference type="ARBA" id="ARBA00022695"/>
    </source>
</evidence>
<dbReference type="InterPro" id="IPR002421">
    <property type="entry name" value="5-3_exonuclease"/>
</dbReference>
<dbReference type="PANTHER" id="PTHR10133">
    <property type="entry name" value="DNA POLYMERASE I"/>
    <property type="match status" value="1"/>
</dbReference>
<keyword evidence="7 17" id="KW-0235">DNA replication</keyword>
<dbReference type="SMART" id="SM00482">
    <property type="entry name" value="POLAc"/>
    <property type="match status" value="1"/>
</dbReference>
<organism evidence="22 23">
    <name type="scientific">Peiella sedimenti</name>
    <dbReference type="NCBI Taxonomy" id="3061083"/>
    <lineage>
        <taxon>Bacteria</taxon>
        <taxon>Pseudomonadati</taxon>
        <taxon>Pseudomonadota</taxon>
        <taxon>Alphaproteobacteria</taxon>
        <taxon>Caulobacterales</taxon>
        <taxon>Caulobacteraceae</taxon>
        <taxon>Peiella</taxon>
    </lineage>
</organism>
<feature type="region of interest" description="Disordered" evidence="18">
    <location>
        <begin position="308"/>
        <end position="336"/>
    </location>
</feature>
<dbReference type="NCBIfam" id="NF004397">
    <property type="entry name" value="PRK05755.1"/>
    <property type="match status" value="1"/>
</dbReference>
<protein>
    <recommendedName>
        <fullName evidence="4 16">DNA polymerase I</fullName>
        <ecNumber evidence="3 16">2.7.7.7</ecNumber>
    </recommendedName>
</protein>
<dbReference type="InterPro" id="IPR019760">
    <property type="entry name" value="DNA-dir_DNA_pol_A_CS"/>
</dbReference>
<dbReference type="Pfam" id="PF01612">
    <property type="entry name" value="DNA_pol_A_exo1"/>
    <property type="match status" value="1"/>
</dbReference>
<keyword evidence="5 17" id="KW-0808">Transferase</keyword>
<comment type="subunit">
    <text evidence="2">Single-chain monomer with multiple functions.</text>
</comment>
<evidence type="ECO:0000256" key="13">
    <source>
        <dbReference type="ARBA" id="ARBA00023125"/>
    </source>
</evidence>
<dbReference type="CDD" id="cd08637">
    <property type="entry name" value="DNA_pol_A_pol_I_C"/>
    <property type="match status" value="1"/>
</dbReference>
<gene>
    <name evidence="17 22" type="primary">polA</name>
    <name evidence="22" type="ORF">Q0812_00660</name>
</gene>
<evidence type="ECO:0000256" key="4">
    <source>
        <dbReference type="ARBA" id="ARBA00020311"/>
    </source>
</evidence>
<proteinExistence type="inferred from homology"/>
<keyword evidence="10 17" id="KW-0378">Hydrolase</keyword>
<keyword evidence="11 17" id="KW-0269">Exonuclease</keyword>
<dbReference type="InterPro" id="IPR036397">
    <property type="entry name" value="RNaseH_sf"/>
</dbReference>
<evidence type="ECO:0000256" key="8">
    <source>
        <dbReference type="ARBA" id="ARBA00022722"/>
    </source>
</evidence>